<evidence type="ECO:0000313" key="3">
    <source>
        <dbReference type="Proteomes" id="UP000228945"/>
    </source>
</evidence>
<feature type="domain" description="CinA C-terminal" evidence="1">
    <location>
        <begin position="10"/>
        <end position="160"/>
    </location>
</feature>
<keyword evidence="3" id="KW-1185">Reference proteome</keyword>
<name>A0A2D2AVL4_9CAUL</name>
<protein>
    <submittedName>
        <fullName evidence="2">Damage-inducible protein</fullName>
    </submittedName>
</protein>
<dbReference type="KEGG" id="cmb:CSW64_06250"/>
<dbReference type="RefSeq" id="WP_099621300.1">
    <property type="nucleotide sequence ID" value="NZ_CP024201.1"/>
</dbReference>
<organism evidence="2 3">
    <name type="scientific">Caulobacter mirabilis</name>
    <dbReference type="NCBI Taxonomy" id="69666"/>
    <lineage>
        <taxon>Bacteria</taxon>
        <taxon>Pseudomonadati</taxon>
        <taxon>Pseudomonadota</taxon>
        <taxon>Alphaproteobacteria</taxon>
        <taxon>Caulobacterales</taxon>
        <taxon>Caulobacteraceae</taxon>
        <taxon>Caulobacter</taxon>
    </lineage>
</organism>
<sequence>MTVFADLIPIAERIAARLVERQESVAVSESSAGGLVSAALLAVPKASVWYQGASVTYTPNVARGLLGLSRGDLPEGVRSSTEPYALFMAGVIREKLRGTWGLCETGAAGPEGNPYGDAAGHTCVGVVGPTTASFTLETGASDRPANMLLFARFALERFEAVIR</sequence>
<dbReference type="OrthoDB" id="1253990at2"/>
<dbReference type="AlphaFoldDB" id="A0A2D2AVL4"/>
<dbReference type="InterPro" id="IPR036653">
    <property type="entry name" value="CinA-like_C"/>
</dbReference>
<reference evidence="2 3" key="1">
    <citation type="submission" date="2017-10" db="EMBL/GenBank/DDBJ databases">
        <title>Genome sequence of Caulobacter mirabilis FWC38.</title>
        <authorList>
            <person name="Fiebig A."/>
            <person name="Crosson S."/>
        </authorList>
    </citation>
    <scope>NUCLEOTIDE SEQUENCE [LARGE SCALE GENOMIC DNA]</scope>
    <source>
        <strain evidence="2 3">FWC 38</strain>
    </source>
</reference>
<proteinExistence type="predicted"/>
<dbReference type="Pfam" id="PF02464">
    <property type="entry name" value="CinA"/>
    <property type="match status" value="1"/>
</dbReference>
<accession>A0A2D2AVL4</accession>
<evidence type="ECO:0000259" key="1">
    <source>
        <dbReference type="Pfam" id="PF02464"/>
    </source>
</evidence>
<evidence type="ECO:0000313" key="2">
    <source>
        <dbReference type="EMBL" id="ATQ42044.1"/>
    </source>
</evidence>
<dbReference type="SUPFAM" id="SSF142433">
    <property type="entry name" value="CinA-like"/>
    <property type="match status" value="1"/>
</dbReference>
<dbReference type="Gene3D" id="3.90.950.20">
    <property type="entry name" value="CinA-like"/>
    <property type="match status" value="1"/>
</dbReference>
<gene>
    <name evidence="2" type="ORF">CSW64_06250</name>
</gene>
<dbReference type="Proteomes" id="UP000228945">
    <property type="component" value="Chromosome"/>
</dbReference>
<dbReference type="InterPro" id="IPR008136">
    <property type="entry name" value="CinA_C"/>
</dbReference>
<dbReference type="EMBL" id="CP024201">
    <property type="protein sequence ID" value="ATQ42044.1"/>
    <property type="molecule type" value="Genomic_DNA"/>
</dbReference>